<dbReference type="InterPro" id="IPR056798">
    <property type="entry name" value="ADH_Fe_C"/>
</dbReference>
<keyword evidence="3" id="KW-0520">NAD</keyword>
<organism evidence="6 7">
    <name type="scientific">Pseudonocardia xishanensis</name>
    <dbReference type="NCBI Taxonomy" id="630995"/>
    <lineage>
        <taxon>Bacteria</taxon>
        <taxon>Bacillati</taxon>
        <taxon>Actinomycetota</taxon>
        <taxon>Actinomycetes</taxon>
        <taxon>Pseudonocardiales</taxon>
        <taxon>Pseudonocardiaceae</taxon>
        <taxon>Pseudonocardia</taxon>
    </lineage>
</organism>
<evidence type="ECO:0000256" key="2">
    <source>
        <dbReference type="ARBA" id="ARBA00023002"/>
    </source>
</evidence>
<dbReference type="InterPro" id="IPR001670">
    <property type="entry name" value="ADH_Fe/GldA"/>
</dbReference>
<feature type="domain" description="Fe-containing alcohol dehydrogenase-like C-terminal" evidence="5">
    <location>
        <begin position="164"/>
        <end position="342"/>
    </location>
</feature>
<dbReference type="EMBL" id="BAABGT010000051">
    <property type="protein sequence ID" value="GAA4549569.1"/>
    <property type="molecule type" value="Genomic_DNA"/>
</dbReference>
<feature type="domain" description="Alcohol dehydrogenase iron-type/glycerol dehydrogenase GldA" evidence="4">
    <location>
        <begin position="13"/>
        <end position="151"/>
    </location>
</feature>
<proteinExistence type="inferred from homology"/>
<dbReference type="CDD" id="cd08177">
    <property type="entry name" value="MAR"/>
    <property type="match status" value="1"/>
</dbReference>
<dbReference type="SUPFAM" id="SSF56796">
    <property type="entry name" value="Dehydroquinate synthase-like"/>
    <property type="match status" value="1"/>
</dbReference>
<keyword evidence="7" id="KW-1185">Reference proteome</keyword>
<reference evidence="7" key="1">
    <citation type="journal article" date="2019" name="Int. J. Syst. Evol. Microbiol.">
        <title>The Global Catalogue of Microorganisms (GCM) 10K type strain sequencing project: providing services to taxonomists for standard genome sequencing and annotation.</title>
        <authorList>
            <consortium name="The Broad Institute Genomics Platform"/>
            <consortium name="The Broad Institute Genome Sequencing Center for Infectious Disease"/>
            <person name="Wu L."/>
            <person name="Ma J."/>
        </authorList>
    </citation>
    <scope>NUCLEOTIDE SEQUENCE [LARGE SCALE GENOMIC DNA]</scope>
    <source>
        <strain evidence="7">JCM 17906</strain>
    </source>
</reference>
<sequence>MTRQFVHDQRAVRVVFRRGALDAIGDEVERLGAQRVLLIGSPRHADRVSALLGERVAATVSAPRMHVPAEQARFVQAQGDALDVDACVAVGGGSATGLAKVVALHRRIPILAAPTTLSGSEMTRVWGMTTAGVKQTGRDEAAAPRIVLYDPDLLATLPVATAVPSAVNALAHAVEALWAPDRTPLTDLYAREGAAAIGRALRGAGKTELTELVTEALYGAWLSGMCLDSTTMSLHHKLCHVLGGSFGLPHAETHTVVLPHVIAFNAGHAAPALHTLREALDMRDPARGLHSLVTTLGGPGSLAELGLRSTDLDRATDLALASPYANPRPLTADVIRTVLEGALRGDEPTIA</sequence>
<dbReference type="PANTHER" id="PTHR11496">
    <property type="entry name" value="ALCOHOL DEHYDROGENASE"/>
    <property type="match status" value="1"/>
</dbReference>
<gene>
    <name evidence="6" type="ORF">GCM10023175_37870</name>
</gene>
<comment type="similarity">
    <text evidence="1">Belongs to the iron-containing alcohol dehydrogenase family.</text>
</comment>
<evidence type="ECO:0000313" key="6">
    <source>
        <dbReference type="EMBL" id="GAA4549569.1"/>
    </source>
</evidence>
<dbReference type="Pfam" id="PF00465">
    <property type="entry name" value="Fe-ADH"/>
    <property type="match status" value="1"/>
</dbReference>
<protein>
    <submittedName>
        <fullName evidence="6">Maleylacetate reductase</fullName>
    </submittedName>
</protein>
<accession>A0ABP8RVP7</accession>
<dbReference type="PANTHER" id="PTHR11496:SF102">
    <property type="entry name" value="ALCOHOL DEHYDROGENASE 4"/>
    <property type="match status" value="1"/>
</dbReference>
<evidence type="ECO:0000259" key="4">
    <source>
        <dbReference type="Pfam" id="PF00465"/>
    </source>
</evidence>
<name>A0ABP8RVP7_9PSEU</name>
<evidence type="ECO:0000256" key="1">
    <source>
        <dbReference type="ARBA" id="ARBA00007358"/>
    </source>
</evidence>
<comment type="caution">
    <text evidence="6">The sequence shown here is derived from an EMBL/GenBank/DDBJ whole genome shotgun (WGS) entry which is preliminary data.</text>
</comment>
<evidence type="ECO:0000313" key="7">
    <source>
        <dbReference type="Proteomes" id="UP001501598"/>
    </source>
</evidence>
<evidence type="ECO:0000259" key="5">
    <source>
        <dbReference type="Pfam" id="PF25137"/>
    </source>
</evidence>
<dbReference type="Pfam" id="PF25137">
    <property type="entry name" value="ADH_Fe_C"/>
    <property type="match status" value="1"/>
</dbReference>
<evidence type="ECO:0000256" key="3">
    <source>
        <dbReference type="ARBA" id="ARBA00023027"/>
    </source>
</evidence>
<dbReference type="Proteomes" id="UP001501598">
    <property type="component" value="Unassembled WGS sequence"/>
</dbReference>
<dbReference type="InterPro" id="IPR034786">
    <property type="entry name" value="MAR"/>
</dbReference>
<dbReference type="Gene3D" id="3.40.50.1970">
    <property type="match status" value="1"/>
</dbReference>
<dbReference type="InterPro" id="IPR039697">
    <property type="entry name" value="Alcohol_dehydrogenase_Fe"/>
</dbReference>
<dbReference type="Gene3D" id="1.20.1090.10">
    <property type="entry name" value="Dehydroquinate synthase-like - alpha domain"/>
    <property type="match status" value="1"/>
</dbReference>
<keyword evidence="2" id="KW-0560">Oxidoreductase</keyword>
<dbReference type="RefSeq" id="WP_345420009.1">
    <property type="nucleotide sequence ID" value="NZ_BAABGT010000051.1"/>
</dbReference>